<sequence>MHTDGSVGCWLTTLLSAPHASSSTPTCNSKLLQIAGLIRHKKERSREMRC</sequence>
<feature type="non-terminal residue" evidence="1">
    <location>
        <position position="50"/>
    </location>
</feature>
<gene>
    <name evidence="1" type="primary">ORF133973</name>
</gene>
<protein>
    <submittedName>
        <fullName evidence="1">Uncharacterized protein</fullName>
    </submittedName>
</protein>
<proteinExistence type="predicted"/>
<evidence type="ECO:0000313" key="1">
    <source>
        <dbReference type="EMBL" id="CEK82868.1"/>
    </source>
</evidence>
<accession>A0A0B7APU3</accession>
<dbReference type="AlphaFoldDB" id="A0A0B7APU3"/>
<name>A0A0B7APU3_9EUPU</name>
<reference evidence="1" key="1">
    <citation type="submission" date="2014-12" db="EMBL/GenBank/DDBJ databases">
        <title>Insight into the proteome of Arion vulgaris.</title>
        <authorList>
            <person name="Aradska J."/>
            <person name="Bulat T."/>
            <person name="Smidak R."/>
            <person name="Sarate P."/>
            <person name="Gangsoo J."/>
            <person name="Sialana F."/>
            <person name="Bilban M."/>
            <person name="Lubec G."/>
        </authorList>
    </citation>
    <scope>NUCLEOTIDE SEQUENCE</scope>
    <source>
        <tissue evidence="1">Skin</tissue>
    </source>
</reference>
<dbReference type="EMBL" id="HACG01036003">
    <property type="protein sequence ID" value="CEK82868.1"/>
    <property type="molecule type" value="Transcribed_RNA"/>
</dbReference>
<organism evidence="1">
    <name type="scientific">Arion vulgaris</name>
    <dbReference type="NCBI Taxonomy" id="1028688"/>
    <lineage>
        <taxon>Eukaryota</taxon>
        <taxon>Metazoa</taxon>
        <taxon>Spiralia</taxon>
        <taxon>Lophotrochozoa</taxon>
        <taxon>Mollusca</taxon>
        <taxon>Gastropoda</taxon>
        <taxon>Heterobranchia</taxon>
        <taxon>Euthyneura</taxon>
        <taxon>Panpulmonata</taxon>
        <taxon>Eupulmonata</taxon>
        <taxon>Stylommatophora</taxon>
        <taxon>Helicina</taxon>
        <taxon>Arionoidea</taxon>
        <taxon>Arionidae</taxon>
        <taxon>Arion</taxon>
    </lineage>
</organism>